<evidence type="ECO:0000313" key="1">
    <source>
        <dbReference type="EMBL" id="TLG00331.1"/>
    </source>
</evidence>
<dbReference type="EMBL" id="VBUU01000031">
    <property type="protein sequence ID" value="TLG00331.1"/>
    <property type="molecule type" value="Genomic_DNA"/>
</dbReference>
<name>A0A5R8P7Z7_9NOCA</name>
<reference evidence="1 2" key="1">
    <citation type="submission" date="2019-05" db="EMBL/GenBank/DDBJ databases">
        <title>Genomes sequences of two Nocardia cyriacigeorgica environmental isolates, type strains Nocardia asteroides ATCC 19247 and Nocardia cyriacigeorgica DSM 44484.</title>
        <authorList>
            <person name="Vautrin F."/>
            <person name="Bergeron E."/>
            <person name="Dubost A."/>
            <person name="Abrouk D."/>
            <person name="Rodriguez Nava V."/>
            <person name="Pujic P."/>
        </authorList>
    </citation>
    <scope>NUCLEOTIDE SEQUENCE [LARGE SCALE GENOMIC DNA]</scope>
    <source>
        <strain evidence="1 2">EML 1456</strain>
    </source>
</reference>
<gene>
    <name evidence="1" type="ORF">FEK35_24105</name>
</gene>
<sequence>MAAYLTGPAPHPAVNARVAAISVVYCAAGHPEPGRADIFHRVDLVTARRVGLGDHHRAGEQMLSLPQRVHVVLGVPAVVSHGVLTTTFAG</sequence>
<organism evidence="1 2">
    <name type="scientific">Nocardia cyriacigeorgica</name>
    <dbReference type="NCBI Taxonomy" id="135487"/>
    <lineage>
        <taxon>Bacteria</taxon>
        <taxon>Bacillati</taxon>
        <taxon>Actinomycetota</taxon>
        <taxon>Actinomycetes</taxon>
        <taxon>Mycobacteriales</taxon>
        <taxon>Nocardiaceae</taxon>
        <taxon>Nocardia</taxon>
    </lineage>
</organism>
<dbReference type="Proteomes" id="UP000308349">
    <property type="component" value="Unassembled WGS sequence"/>
</dbReference>
<evidence type="ECO:0000313" key="2">
    <source>
        <dbReference type="Proteomes" id="UP000308349"/>
    </source>
</evidence>
<comment type="caution">
    <text evidence="1">The sequence shown here is derived from an EMBL/GenBank/DDBJ whole genome shotgun (WGS) entry which is preliminary data.</text>
</comment>
<proteinExistence type="predicted"/>
<accession>A0A5R8P7Z7</accession>
<protein>
    <submittedName>
        <fullName evidence="1">Uncharacterized protein</fullName>
    </submittedName>
</protein>
<dbReference type="AlphaFoldDB" id="A0A5R8P7Z7"/>
<dbReference type="RefSeq" id="WP_138458142.1">
    <property type="nucleotide sequence ID" value="NZ_VBUU01000031.1"/>
</dbReference>